<name>A0A645E4N8_9ZZZZ</name>
<protein>
    <submittedName>
        <fullName evidence="2">Uncharacterized protein</fullName>
    </submittedName>
</protein>
<feature type="transmembrane region" description="Helical" evidence="1">
    <location>
        <begin position="20"/>
        <end position="48"/>
    </location>
</feature>
<reference evidence="2" key="1">
    <citation type="submission" date="2019-08" db="EMBL/GenBank/DDBJ databases">
        <authorList>
            <person name="Kucharzyk K."/>
            <person name="Murdoch R.W."/>
            <person name="Higgins S."/>
            <person name="Loffler F."/>
        </authorList>
    </citation>
    <scope>NUCLEOTIDE SEQUENCE</scope>
</reference>
<gene>
    <name evidence="2" type="ORF">SDC9_143638</name>
</gene>
<dbReference type="EMBL" id="VSSQ01042855">
    <property type="protein sequence ID" value="MPM96475.1"/>
    <property type="molecule type" value="Genomic_DNA"/>
</dbReference>
<dbReference type="AlphaFoldDB" id="A0A645E4N8"/>
<evidence type="ECO:0000313" key="2">
    <source>
        <dbReference type="EMBL" id="MPM96475.1"/>
    </source>
</evidence>
<proteinExistence type="predicted"/>
<comment type="caution">
    <text evidence="2">The sequence shown here is derived from an EMBL/GenBank/DDBJ whole genome shotgun (WGS) entry which is preliminary data.</text>
</comment>
<evidence type="ECO:0000256" key="1">
    <source>
        <dbReference type="SAM" id="Phobius"/>
    </source>
</evidence>
<keyword evidence="1" id="KW-1133">Transmembrane helix</keyword>
<keyword evidence="1" id="KW-0472">Membrane</keyword>
<organism evidence="2">
    <name type="scientific">bioreactor metagenome</name>
    <dbReference type="NCBI Taxonomy" id="1076179"/>
    <lineage>
        <taxon>unclassified sequences</taxon>
        <taxon>metagenomes</taxon>
        <taxon>ecological metagenomes</taxon>
    </lineage>
</organism>
<sequence>MKVEVIKENSFFKVHLKKIYFIIITLLALALCLISKSACAILFIVSFADDAIYIISPDYTKKIYEKDLYIKAALLGTLLGFIVENKEAFSSYFIS</sequence>
<keyword evidence="1" id="KW-0812">Transmembrane</keyword>
<accession>A0A645E4N8</accession>